<keyword evidence="4 6" id="KW-0472">Membrane</keyword>
<dbReference type="Pfam" id="PF00654">
    <property type="entry name" value="Voltage_CLC"/>
    <property type="match status" value="1"/>
</dbReference>
<feature type="compositionally biased region" description="Pro residues" evidence="5">
    <location>
        <begin position="68"/>
        <end position="79"/>
    </location>
</feature>
<dbReference type="AlphaFoldDB" id="A0A5J5E4G0"/>
<evidence type="ECO:0000313" key="9">
    <source>
        <dbReference type="Proteomes" id="UP000345527"/>
    </source>
</evidence>
<dbReference type="Gene3D" id="1.10.3080.10">
    <property type="entry name" value="Clc chloride channel"/>
    <property type="match status" value="2"/>
</dbReference>
<feature type="transmembrane region" description="Helical" evidence="6">
    <location>
        <begin position="182"/>
        <end position="200"/>
    </location>
</feature>
<dbReference type="PANTHER" id="PTHR43427:SF12">
    <property type="entry name" value="CHLORIDE TRANSPORTER"/>
    <property type="match status" value="1"/>
</dbReference>
<feature type="transmembrane region" description="Helical" evidence="6">
    <location>
        <begin position="379"/>
        <end position="400"/>
    </location>
</feature>
<evidence type="ECO:0000256" key="6">
    <source>
        <dbReference type="SAM" id="Phobius"/>
    </source>
</evidence>
<evidence type="ECO:0000256" key="2">
    <source>
        <dbReference type="ARBA" id="ARBA00022692"/>
    </source>
</evidence>
<feature type="transmembrane region" description="Helical" evidence="6">
    <location>
        <begin position="129"/>
        <end position="162"/>
    </location>
</feature>
<dbReference type="OrthoDB" id="2729535at2"/>
<evidence type="ECO:0000256" key="5">
    <source>
        <dbReference type="SAM" id="MobiDB-lite"/>
    </source>
</evidence>
<feature type="region of interest" description="Disordered" evidence="5">
    <location>
        <begin position="67"/>
        <end position="116"/>
    </location>
</feature>
<feature type="transmembrane region" description="Helical" evidence="6">
    <location>
        <begin position="420"/>
        <end position="441"/>
    </location>
</feature>
<comment type="subcellular location">
    <subcellularLocation>
        <location evidence="1">Membrane</location>
        <topology evidence="1">Multi-pass membrane protein</topology>
    </subcellularLocation>
</comment>
<accession>A0A5J5E4G0</accession>
<dbReference type="CDD" id="cd00400">
    <property type="entry name" value="Voltage_gated_ClC"/>
    <property type="match status" value="1"/>
</dbReference>
<dbReference type="InterPro" id="IPR050368">
    <property type="entry name" value="ClC-type_chloride_channel"/>
</dbReference>
<dbReference type="InterPro" id="IPR014743">
    <property type="entry name" value="Cl-channel_core"/>
</dbReference>
<dbReference type="SUPFAM" id="SSF81340">
    <property type="entry name" value="Clc chloride channel"/>
    <property type="match status" value="1"/>
</dbReference>
<evidence type="ECO:0000313" key="10">
    <source>
        <dbReference type="Proteomes" id="UP000374630"/>
    </source>
</evidence>
<feature type="transmembrane region" description="Helical" evidence="6">
    <location>
        <begin position="490"/>
        <end position="513"/>
    </location>
</feature>
<dbReference type="GO" id="GO:0016020">
    <property type="term" value="C:membrane"/>
    <property type="evidence" value="ECO:0007669"/>
    <property type="project" value="UniProtKB-SubCell"/>
</dbReference>
<evidence type="ECO:0000313" key="8">
    <source>
        <dbReference type="EMBL" id="KAA8824064.1"/>
    </source>
</evidence>
<dbReference type="Proteomes" id="UP000345527">
    <property type="component" value="Unassembled WGS sequence"/>
</dbReference>
<feature type="transmembrane region" description="Helical" evidence="6">
    <location>
        <begin position="343"/>
        <end position="367"/>
    </location>
</feature>
<keyword evidence="10" id="KW-1185">Reference proteome</keyword>
<keyword evidence="2 6" id="KW-0812">Transmembrane</keyword>
<comment type="caution">
    <text evidence="8">The sequence shown here is derived from an EMBL/GenBank/DDBJ whole genome shotgun (WGS) entry which is preliminary data.</text>
</comment>
<feature type="transmembrane region" description="Helical" evidence="6">
    <location>
        <begin position="453"/>
        <end position="484"/>
    </location>
</feature>
<dbReference type="PANTHER" id="PTHR43427">
    <property type="entry name" value="CHLORIDE CHANNEL PROTEIN CLC-E"/>
    <property type="match status" value="1"/>
</dbReference>
<reference evidence="9 10" key="1">
    <citation type="journal article" date="2019" name="Syst. Appl. Microbiol.">
        <title>Characterization of Bifidobacterium species in feaces of the Egyptian fruit bat: Description of B. vespertilionis sp. nov. and B. rousetti sp. nov.</title>
        <authorList>
            <person name="Modesto M."/>
            <person name="Satti M."/>
            <person name="Watanabe K."/>
            <person name="Puglisi E."/>
            <person name="Morelli L."/>
            <person name="Huang C.-H."/>
            <person name="Liou J.-S."/>
            <person name="Miyashita M."/>
            <person name="Tamura T."/>
            <person name="Saito S."/>
            <person name="Mori K."/>
            <person name="Huang L."/>
            <person name="Sciavilla P."/>
            <person name="Sandri C."/>
            <person name="Spiezio C."/>
            <person name="Vitali F."/>
            <person name="Cavalieri D."/>
            <person name="Perpetuini G."/>
            <person name="Tofalo R."/>
            <person name="Bonetti A."/>
            <person name="Arita M."/>
            <person name="Mattarelli P."/>
        </authorList>
    </citation>
    <scope>NUCLEOTIDE SEQUENCE [LARGE SCALE GENOMIC DNA]</scope>
    <source>
        <strain evidence="7 10">RST16</strain>
        <strain evidence="8 9">RST8</strain>
    </source>
</reference>
<dbReference type="InterPro" id="IPR001807">
    <property type="entry name" value="ClC"/>
</dbReference>
<name>A0A5J5E4G0_9BIFI</name>
<gene>
    <name evidence="8" type="ORF">EM848_02685</name>
    <name evidence="7" type="ORF">EMO90_01350</name>
</gene>
<keyword evidence="3 6" id="KW-1133">Transmembrane helix</keyword>
<dbReference type="EMBL" id="RZNZ01000001">
    <property type="protein sequence ID" value="KAA8822651.1"/>
    <property type="molecule type" value="Genomic_DNA"/>
</dbReference>
<evidence type="ECO:0000256" key="4">
    <source>
        <dbReference type="ARBA" id="ARBA00023136"/>
    </source>
</evidence>
<evidence type="ECO:0000256" key="3">
    <source>
        <dbReference type="ARBA" id="ARBA00022989"/>
    </source>
</evidence>
<dbReference type="EMBL" id="RZOA01000004">
    <property type="protein sequence ID" value="KAA8824064.1"/>
    <property type="molecule type" value="Genomic_DNA"/>
</dbReference>
<feature type="transmembrane region" description="Helical" evidence="6">
    <location>
        <begin position="308"/>
        <end position="331"/>
    </location>
</feature>
<protein>
    <submittedName>
        <fullName evidence="8">Chloride channel protein</fullName>
    </submittedName>
</protein>
<dbReference type="GO" id="GO:0015108">
    <property type="term" value="F:chloride transmembrane transporter activity"/>
    <property type="evidence" value="ECO:0007669"/>
    <property type="project" value="InterPro"/>
</dbReference>
<organism evidence="8 9">
    <name type="scientific">Bifidobacterium vespertilionis</name>
    <dbReference type="NCBI Taxonomy" id="2562524"/>
    <lineage>
        <taxon>Bacteria</taxon>
        <taxon>Bacillati</taxon>
        <taxon>Actinomycetota</taxon>
        <taxon>Actinomycetes</taxon>
        <taxon>Bifidobacteriales</taxon>
        <taxon>Bifidobacteriaceae</taxon>
        <taxon>Bifidobacterium</taxon>
    </lineage>
</organism>
<dbReference type="Proteomes" id="UP000374630">
    <property type="component" value="Unassembled WGS sequence"/>
</dbReference>
<sequence length="533" mass="56185">MIAPIAAASATSRSARRIMRCPPATVRSSSRRFACSLIPQPPDHMASHVVATLSAHVDRISSSAARPSLPPRFILPPGPTRTRPGSRNAPREIQPAPSKPRYAPGRRERGQGRHTVHGLRRTVRRIGACVLLAAMTIWTGAIVGALGWLFSAAMELAIRLIWRELPMRLGLGGIREASMAQWPFWFTLTVTVAGAVALAVNERRDPVTVTPIMGVIARVRKTGAYGDGRVLPYFTSALLPLAFGSAVGPEAGLANVIGSSGTRFGRALHGVAAACLRTVRTGEPLHARDGSKADADLQGLARKVINRCAAVCGIIVFFGLGRLAGAGLALPRLGHIQWNPADAAWAIPAMAEGVAAGALFVGMTRLAKLLGEHFGDHILLRNLFTALALSIVATVLPFMLFSGESSLDVLVRHAAEAGPVMLVAIAVARCIITPLCINAGWRGGQFFPMIFSGVVLGYALGGATGADPVFCAAFSSGALIAMVIRRPLTAAMIMLLVMPVASFPILLVSAYLASMIPLPRAFGGVPARNFPSF</sequence>
<proteinExistence type="predicted"/>
<evidence type="ECO:0000256" key="1">
    <source>
        <dbReference type="ARBA" id="ARBA00004141"/>
    </source>
</evidence>
<evidence type="ECO:0000313" key="7">
    <source>
        <dbReference type="EMBL" id="KAA8822651.1"/>
    </source>
</evidence>